<dbReference type="Pfam" id="PF01233">
    <property type="entry name" value="NMT"/>
    <property type="match status" value="1"/>
</dbReference>
<feature type="region of interest" description="Disordered" evidence="8">
    <location>
        <begin position="75"/>
        <end position="122"/>
    </location>
</feature>
<evidence type="ECO:0000256" key="5">
    <source>
        <dbReference type="ARBA" id="ARBA00023315"/>
    </source>
</evidence>
<evidence type="ECO:0000256" key="2">
    <source>
        <dbReference type="ARBA" id="ARBA00012923"/>
    </source>
</evidence>
<evidence type="ECO:0000313" key="12">
    <source>
        <dbReference type="Proteomes" id="UP000022910"/>
    </source>
</evidence>
<dbReference type="HOGENOM" id="CLU_022882_1_0_1"/>
<evidence type="ECO:0000256" key="1">
    <source>
        <dbReference type="ARBA" id="ARBA00009469"/>
    </source>
</evidence>
<dbReference type="EC" id="2.3.1.97" evidence="2 6"/>
<dbReference type="FunFam" id="3.40.630.170:FF:000001">
    <property type="entry name" value="Glycylpeptide N-tetradecanoyltransferase"/>
    <property type="match status" value="1"/>
</dbReference>
<evidence type="ECO:0000256" key="4">
    <source>
        <dbReference type="ARBA" id="ARBA00022679"/>
    </source>
</evidence>
<dbReference type="Gene3D" id="3.40.630.170">
    <property type="match status" value="1"/>
</dbReference>
<dbReference type="OMA" id="GWKRDWH"/>
<accession>A0A015IK57</accession>
<name>A0A015IK57_RHIIW</name>
<comment type="function">
    <text evidence="6">Adds a myristoyl group to the N-terminal glycine residue of certain cellular proteins.</text>
</comment>
<evidence type="ECO:0000256" key="3">
    <source>
        <dbReference type="ARBA" id="ARBA00022240"/>
    </source>
</evidence>
<comment type="caution">
    <text evidence="11">The sequence shown here is derived from an EMBL/GenBank/DDBJ whole genome shotgun (WGS) entry which is preliminary data.</text>
</comment>
<dbReference type="PROSITE" id="PS00976">
    <property type="entry name" value="NMT_2"/>
    <property type="match status" value="1"/>
</dbReference>
<keyword evidence="12" id="KW-1185">Reference proteome</keyword>
<dbReference type="SMR" id="A0A015IK57"/>
<keyword evidence="5 6" id="KW-0012">Acyltransferase</keyword>
<evidence type="ECO:0000313" key="11">
    <source>
        <dbReference type="EMBL" id="EXX57547.1"/>
    </source>
</evidence>
<dbReference type="PANTHER" id="PTHR11377">
    <property type="entry name" value="N-MYRISTOYL TRANSFERASE"/>
    <property type="match status" value="1"/>
</dbReference>
<dbReference type="PANTHER" id="PTHR11377:SF5">
    <property type="entry name" value="GLYCYLPEPTIDE N-TETRADECANOYLTRANSFERASE"/>
    <property type="match status" value="1"/>
</dbReference>
<keyword evidence="4 6" id="KW-0808">Transferase</keyword>
<proteinExistence type="inferred from homology"/>
<evidence type="ECO:0000256" key="7">
    <source>
        <dbReference type="RuleBase" id="RU004178"/>
    </source>
</evidence>
<feature type="domain" description="Glycylpeptide N-tetradecanoyltransferase C-terminal" evidence="10">
    <location>
        <begin position="288"/>
        <end position="476"/>
    </location>
</feature>
<dbReference type="GO" id="GO:0004379">
    <property type="term" value="F:glycylpeptide N-tetradecanoyltransferase activity"/>
    <property type="evidence" value="ECO:0007669"/>
    <property type="project" value="UniProtKB-EC"/>
</dbReference>
<comment type="catalytic activity">
    <reaction evidence="6">
        <text>N-terminal glycyl-[protein] + tetradecanoyl-CoA = N-tetradecanoylglycyl-[protein] + CoA + H(+)</text>
        <dbReference type="Rhea" id="RHEA:15521"/>
        <dbReference type="Rhea" id="RHEA-COMP:12666"/>
        <dbReference type="Rhea" id="RHEA-COMP:12667"/>
        <dbReference type="ChEBI" id="CHEBI:15378"/>
        <dbReference type="ChEBI" id="CHEBI:57287"/>
        <dbReference type="ChEBI" id="CHEBI:57385"/>
        <dbReference type="ChEBI" id="CHEBI:64723"/>
        <dbReference type="ChEBI" id="CHEBI:133050"/>
        <dbReference type="EC" id="2.3.1.97"/>
    </reaction>
</comment>
<dbReference type="Pfam" id="PF02799">
    <property type="entry name" value="NMT_C"/>
    <property type="match status" value="1"/>
</dbReference>
<dbReference type="GO" id="GO:0005737">
    <property type="term" value="C:cytoplasm"/>
    <property type="evidence" value="ECO:0007669"/>
    <property type="project" value="TreeGrafter"/>
</dbReference>
<dbReference type="PIRSF" id="PIRSF015892">
    <property type="entry name" value="N-myristl_transf"/>
    <property type="match status" value="1"/>
</dbReference>
<dbReference type="PROSITE" id="PS00975">
    <property type="entry name" value="NMT_1"/>
    <property type="match status" value="1"/>
</dbReference>
<feature type="region of interest" description="Disordered" evidence="8">
    <location>
        <begin position="1"/>
        <end position="51"/>
    </location>
</feature>
<organism evidence="11 12">
    <name type="scientific">Rhizophagus irregularis (strain DAOM 197198w)</name>
    <name type="common">Glomus intraradices</name>
    <dbReference type="NCBI Taxonomy" id="1432141"/>
    <lineage>
        <taxon>Eukaryota</taxon>
        <taxon>Fungi</taxon>
        <taxon>Fungi incertae sedis</taxon>
        <taxon>Mucoromycota</taxon>
        <taxon>Glomeromycotina</taxon>
        <taxon>Glomeromycetes</taxon>
        <taxon>Glomerales</taxon>
        <taxon>Glomeraceae</taxon>
        <taxon>Rhizophagus</taxon>
    </lineage>
</organism>
<feature type="domain" description="Glycylpeptide N-tetradecanoyltransferase N-terminal" evidence="9">
    <location>
        <begin position="115"/>
        <end position="273"/>
    </location>
</feature>
<reference evidence="11 12" key="1">
    <citation type="submission" date="2014-02" db="EMBL/GenBank/DDBJ databases">
        <title>Single nucleus genome sequencing reveals high similarity among nuclei of an endomycorrhizal fungus.</title>
        <authorList>
            <person name="Lin K."/>
            <person name="Geurts R."/>
            <person name="Zhang Z."/>
            <person name="Limpens E."/>
            <person name="Saunders D.G."/>
            <person name="Mu D."/>
            <person name="Pang E."/>
            <person name="Cao H."/>
            <person name="Cha H."/>
            <person name="Lin T."/>
            <person name="Zhou Q."/>
            <person name="Shang Y."/>
            <person name="Li Y."/>
            <person name="Ivanov S."/>
            <person name="Sharma T."/>
            <person name="Velzen R.V."/>
            <person name="Ruijter N.D."/>
            <person name="Aanen D.K."/>
            <person name="Win J."/>
            <person name="Kamoun S."/>
            <person name="Bisseling T."/>
            <person name="Huang S."/>
        </authorList>
    </citation>
    <scope>NUCLEOTIDE SEQUENCE [LARGE SCALE GENOMIC DNA]</scope>
    <source>
        <strain evidence="12">DAOM197198w</strain>
    </source>
</reference>
<feature type="compositionally biased region" description="Basic residues" evidence="8">
    <location>
        <begin position="30"/>
        <end position="39"/>
    </location>
</feature>
<protein>
    <recommendedName>
        <fullName evidence="3 6">Glycylpeptide N-tetradecanoyltransferase</fullName>
        <ecNumber evidence="2 6">2.3.1.97</ecNumber>
    </recommendedName>
</protein>
<feature type="compositionally biased region" description="Basic and acidic residues" evidence="8">
    <location>
        <begin position="18"/>
        <end position="29"/>
    </location>
</feature>
<dbReference type="InterPro" id="IPR022678">
    <property type="entry name" value="NMT_CS"/>
</dbReference>
<dbReference type="InterPro" id="IPR022677">
    <property type="entry name" value="NMT_C"/>
</dbReference>
<dbReference type="STRING" id="1432141.A0A015IK57"/>
<dbReference type="InterPro" id="IPR022676">
    <property type="entry name" value="NMT_N"/>
</dbReference>
<dbReference type="SUPFAM" id="SSF55729">
    <property type="entry name" value="Acyl-CoA N-acyltransferases (Nat)"/>
    <property type="match status" value="2"/>
</dbReference>
<comment type="similarity">
    <text evidence="1 7">Belongs to the NMT family.</text>
</comment>
<evidence type="ECO:0000256" key="6">
    <source>
        <dbReference type="RuleBase" id="RU000586"/>
    </source>
</evidence>
<dbReference type="InterPro" id="IPR000903">
    <property type="entry name" value="NMT"/>
</dbReference>
<dbReference type="InterPro" id="IPR016181">
    <property type="entry name" value="Acyl_CoA_acyltransferase"/>
</dbReference>
<sequence length="485" mass="55825">MDEQEHNNVLDVEGEGSAIDKMRAKQEKKNMKKAKKKAAKNSASGSTAGLEDTAAKQLELQEKVRMLVNQLAIREAIQPPPSASNSQKQKDMSSHKFWSTQPVPKHGETIEEDGPIESNTPYDQIRKEPYALPKEFEWVTLELNNENELNELYTLLTNNYVEDDDAMFRFDYSGDFLKWALQPPGYLKTWHVGVRVSSNKKLVAFVSGIPADIRIYDSHQHLVEINFLCVHKKLRSKRLAPVLIKEITRRSHLQGIFQAVYTAGVVLPKPISKARYYHRSLNPKKLVETNFSRLPQNMPLSRFIKKFKLPAETSTPGLRPMVEEDVPEVKTLLNEYMSKFNFVPVFKTDDEVKHWILTRDKVIWSFVVEDLETKKLTDFFSFYYLPSSVIGHQVHKTINAVYLFYYAVKEADEKAIKGRLQGLIKDALILAKLKNVDVFNCLDLLENKLFIEDLKFGAGDGYLNYYMYNWRCKDMGSDKVGVVML</sequence>
<evidence type="ECO:0000259" key="9">
    <source>
        <dbReference type="Pfam" id="PF01233"/>
    </source>
</evidence>
<dbReference type="Proteomes" id="UP000022910">
    <property type="component" value="Unassembled WGS sequence"/>
</dbReference>
<gene>
    <name evidence="11" type="ORF">RirG_206130</name>
</gene>
<dbReference type="EMBL" id="JEMT01027337">
    <property type="protein sequence ID" value="EXX57547.1"/>
    <property type="molecule type" value="Genomic_DNA"/>
</dbReference>
<evidence type="ECO:0000256" key="8">
    <source>
        <dbReference type="SAM" id="MobiDB-lite"/>
    </source>
</evidence>
<dbReference type="FunFam" id="3.40.630.30:FF:000042">
    <property type="entry name" value="Glycylpeptide N-tetradecanoyltransferase"/>
    <property type="match status" value="1"/>
</dbReference>
<dbReference type="AlphaFoldDB" id="A0A015IK57"/>
<evidence type="ECO:0000259" key="10">
    <source>
        <dbReference type="Pfam" id="PF02799"/>
    </source>
</evidence>
<dbReference type="OrthoDB" id="60315at2759"/>